<dbReference type="InterPro" id="IPR002110">
    <property type="entry name" value="Ankyrin_rpt"/>
</dbReference>
<evidence type="ECO:0000256" key="3">
    <source>
        <dbReference type="PROSITE-ProRule" id="PRU00023"/>
    </source>
</evidence>
<evidence type="ECO:0000256" key="2">
    <source>
        <dbReference type="ARBA" id="ARBA00023043"/>
    </source>
</evidence>
<dbReference type="PANTHER" id="PTHR24198:SF165">
    <property type="entry name" value="ANKYRIN REPEAT-CONTAINING PROTEIN-RELATED"/>
    <property type="match status" value="1"/>
</dbReference>
<dbReference type="GO" id="GO:0006508">
    <property type="term" value="P:proteolysis"/>
    <property type="evidence" value="ECO:0007669"/>
    <property type="project" value="InterPro"/>
</dbReference>
<dbReference type="Pfam" id="PF13857">
    <property type="entry name" value="Ank_5"/>
    <property type="match status" value="1"/>
</dbReference>
<gene>
    <name evidence="5" type="ORF">H9804_06035</name>
</gene>
<dbReference type="AlphaFoldDB" id="A0A9D2KCZ1"/>
<sequence length="203" mass="22479">MNDIEKKLYDAVIENDIETLSNLLKEDEVDINFQMENGDTLLHIVKGRQAVEVLISAGIDHTIKNKEGMTAFGKFFEKVYMKQYEDILLSMLKEGVNINAPAYCDEVPVIKLSNNATTLSANIEQLQFLVKNGADINIKNSQGFTPLMTAVLKNNIDMVRALLDAGADTSVTDNKGRTAKDIGLSLIESGYYTPALKTIINDM</sequence>
<name>A0A9D2KCZ1_9BACT</name>
<feature type="domain" description="Peptidase A2" evidence="4">
    <location>
        <begin position="159"/>
        <end position="171"/>
    </location>
</feature>
<comment type="caution">
    <text evidence="5">The sequence shown here is derived from an EMBL/GenBank/DDBJ whole genome shotgun (WGS) entry which is preliminary data.</text>
</comment>
<proteinExistence type="predicted"/>
<reference evidence="5" key="1">
    <citation type="journal article" date="2021" name="PeerJ">
        <title>Extensive microbial diversity within the chicken gut microbiome revealed by metagenomics and culture.</title>
        <authorList>
            <person name="Gilroy R."/>
            <person name="Ravi A."/>
            <person name="Getino M."/>
            <person name="Pursley I."/>
            <person name="Horton D.L."/>
            <person name="Alikhan N.F."/>
            <person name="Baker D."/>
            <person name="Gharbi K."/>
            <person name="Hall N."/>
            <person name="Watson M."/>
            <person name="Adriaenssens E.M."/>
            <person name="Foster-Nyarko E."/>
            <person name="Jarju S."/>
            <person name="Secka A."/>
            <person name="Antonio M."/>
            <person name="Oren A."/>
            <person name="Chaudhuri R.R."/>
            <person name="La Ragione R."/>
            <person name="Hildebrand F."/>
            <person name="Pallen M.J."/>
        </authorList>
    </citation>
    <scope>NUCLEOTIDE SEQUENCE</scope>
    <source>
        <strain evidence="5">ChiW4-1371</strain>
    </source>
</reference>
<dbReference type="SMART" id="SM00248">
    <property type="entry name" value="ANK"/>
    <property type="match status" value="4"/>
</dbReference>
<dbReference type="PANTHER" id="PTHR24198">
    <property type="entry name" value="ANKYRIN REPEAT AND PROTEIN KINASE DOMAIN-CONTAINING PROTEIN"/>
    <property type="match status" value="1"/>
</dbReference>
<dbReference type="EMBL" id="DXAQ01000093">
    <property type="protein sequence ID" value="HIZ89483.1"/>
    <property type="molecule type" value="Genomic_DNA"/>
</dbReference>
<dbReference type="SUPFAM" id="SSF48403">
    <property type="entry name" value="Ankyrin repeat"/>
    <property type="match status" value="1"/>
</dbReference>
<dbReference type="InterPro" id="IPR036770">
    <property type="entry name" value="Ankyrin_rpt-contain_sf"/>
</dbReference>
<evidence type="ECO:0000256" key="1">
    <source>
        <dbReference type="ARBA" id="ARBA00022737"/>
    </source>
</evidence>
<dbReference type="Gene3D" id="1.25.40.20">
    <property type="entry name" value="Ankyrin repeat-containing domain"/>
    <property type="match status" value="2"/>
</dbReference>
<dbReference type="PROSITE" id="PS50088">
    <property type="entry name" value="ANK_REPEAT"/>
    <property type="match status" value="1"/>
</dbReference>
<organism evidence="5 6">
    <name type="scientific">Candidatus Mucispirillum faecigallinarum</name>
    <dbReference type="NCBI Taxonomy" id="2838699"/>
    <lineage>
        <taxon>Bacteria</taxon>
        <taxon>Pseudomonadati</taxon>
        <taxon>Deferribacterota</taxon>
        <taxon>Deferribacteres</taxon>
        <taxon>Deferribacterales</taxon>
        <taxon>Mucispirillaceae</taxon>
        <taxon>Mucispirillum</taxon>
    </lineage>
</organism>
<accession>A0A9D2KCZ1</accession>
<dbReference type="PROSITE" id="PS50297">
    <property type="entry name" value="ANK_REP_REGION"/>
    <property type="match status" value="1"/>
</dbReference>
<protein>
    <submittedName>
        <fullName evidence="5">Ankyrin repeat domain-containing protein</fullName>
    </submittedName>
</protein>
<evidence type="ECO:0000313" key="6">
    <source>
        <dbReference type="Proteomes" id="UP000824176"/>
    </source>
</evidence>
<reference evidence="5" key="2">
    <citation type="submission" date="2021-04" db="EMBL/GenBank/DDBJ databases">
        <authorList>
            <person name="Gilroy R."/>
        </authorList>
    </citation>
    <scope>NUCLEOTIDE SEQUENCE</scope>
    <source>
        <strain evidence="5">ChiW4-1371</strain>
    </source>
</reference>
<dbReference type="InterPro" id="IPR001995">
    <property type="entry name" value="Peptidase_A2_cat"/>
</dbReference>
<keyword evidence="2 3" id="KW-0040">ANK repeat</keyword>
<dbReference type="PROSITE" id="PS50175">
    <property type="entry name" value="ASP_PROT_RETROV"/>
    <property type="match status" value="1"/>
</dbReference>
<feature type="repeat" description="ANK" evidence="3">
    <location>
        <begin position="142"/>
        <end position="174"/>
    </location>
</feature>
<evidence type="ECO:0000313" key="5">
    <source>
        <dbReference type="EMBL" id="HIZ89483.1"/>
    </source>
</evidence>
<dbReference type="GO" id="GO:0004190">
    <property type="term" value="F:aspartic-type endopeptidase activity"/>
    <property type="evidence" value="ECO:0007669"/>
    <property type="project" value="InterPro"/>
</dbReference>
<keyword evidence="1" id="KW-0677">Repeat</keyword>
<dbReference type="Proteomes" id="UP000824176">
    <property type="component" value="Unassembled WGS sequence"/>
</dbReference>
<evidence type="ECO:0000259" key="4">
    <source>
        <dbReference type="PROSITE" id="PS50175"/>
    </source>
</evidence>